<feature type="signal peptide" evidence="1">
    <location>
        <begin position="1"/>
        <end position="20"/>
    </location>
</feature>
<evidence type="ECO:0000313" key="2">
    <source>
        <dbReference type="EMBL" id="SNT31745.1"/>
    </source>
</evidence>
<sequence length="303" mass="33782">MKVLSLSGLLLIILSFSVYFDSCAQKFTTAPLRKCKAGTIIEGTSDTSSIQVTRVGYATVIISSGKDKLLIDPWFSEKPAYYHGEDSLAMTVSQLPHLSAIASTQDHYDHFDIHTLAAYPEKDVPLLVCAGSKQKKVAEEEGFTNIVELANFESIRIGGMKITSFESKSSEKPSSFDYERNYIIETNGKVLLYVGHIMQESVQRAVRARFPAIDVVLLPVNDLRIKLNLNEQKAFGPDDAAKLCEMLRPTVAIPVHYNFKGSWLTNTFLLKQKGTPEKFAQTVRERKLTTKVIITETGQNLIL</sequence>
<organism evidence="2 3">
    <name type="scientific">Pontibacter ummariensis</name>
    <dbReference type="NCBI Taxonomy" id="1610492"/>
    <lineage>
        <taxon>Bacteria</taxon>
        <taxon>Pseudomonadati</taxon>
        <taxon>Bacteroidota</taxon>
        <taxon>Cytophagia</taxon>
        <taxon>Cytophagales</taxon>
        <taxon>Hymenobacteraceae</taxon>
        <taxon>Pontibacter</taxon>
    </lineage>
</organism>
<dbReference type="RefSeq" id="WP_089321909.1">
    <property type="nucleotide sequence ID" value="NZ_FZOQ01000045.1"/>
</dbReference>
<dbReference type="AlphaFoldDB" id="A0A239LMY5"/>
<reference evidence="3" key="1">
    <citation type="submission" date="2017-06" db="EMBL/GenBank/DDBJ databases">
        <authorList>
            <person name="Varghese N."/>
            <person name="Submissions S."/>
        </authorList>
    </citation>
    <scope>NUCLEOTIDE SEQUENCE [LARGE SCALE GENOMIC DNA]</scope>
    <source>
        <strain evidence="3">NKM1</strain>
    </source>
</reference>
<dbReference type="Gene3D" id="3.60.15.10">
    <property type="entry name" value="Ribonuclease Z/Hydroxyacylglutathione hydrolase-like"/>
    <property type="match status" value="1"/>
</dbReference>
<dbReference type="InterPro" id="IPR050114">
    <property type="entry name" value="UPF0173_UPF0282_UlaG_hydrolase"/>
</dbReference>
<dbReference type="PANTHER" id="PTHR43546:SF8">
    <property type="entry name" value="METALLO-BETA-LACTAMASE DOMAIN-CONTAINING PROTEIN"/>
    <property type="match status" value="1"/>
</dbReference>
<feature type="chain" id="PRO_5012986518" evidence="1">
    <location>
        <begin position="21"/>
        <end position="303"/>
    </location>
</feature>
<accession>A0A239LMY5</accession>
<dbReference type="SUPFAM" id="SSF56281">
    <property type="entry name" value="Metallo-hydrolase/oxidoreductase"/>
    <property type="match status" value="1"/>
</dbReference>
<gene>
    <name evidence="2" type="ORF">SAMN06296052_14521</name>
</gene>
<proteinExistence type="predicted"/>
<keyword evidence="1" id="KW-0732">Signal</keyword>
<evidence type="ECO:0000256" key="1">
    <source>
        <dbReference type="SAM" id="SignalP"/>
    </source>
</evidence>
<evidence type="ECO:0000313" key="3">
    <source>
        <dbReference type="Proteomes" id="UP000198432"/>
    </source>
</evidence>
<keyword evidence="3" id="KW-1185">Reference proteome</keyword>
<protein>
    <submittedName>
        <fullName evidence="2">L-ascorbate metabolism protein UlaG, beta-lactamase superfamily</fullName>
    </submittedName>
</protein>
<dbReference type="Proteomes" id="UP000198432">
    <property type="component" value="Unassembled WGS sequence"/>
</dbReference>
<dbReference type="OrthoDB" id="9789133at2"/>
<dbReference type="EMBL" id="FZOQ01000045">
    <property type="protein sequence ID" value="SNT31745.1"/>
    <property type="molecule type" value="Genomic_DNA"/>
</dbReference>
<dbReference type="InterPro" id="IPR036866">
    <property type="entry name" value="RibonucZ/Hydroxyglut_hydro"/>
</dbReference>
<name>A0A239LMY5_9BACT</name>
<dbReference type="Pfam" id="PF13483">
    <property type="entry name" value="Lactamase_B_3"/>
    <property type="match status" value="1"/>
</dbReference>
<dbReference type="PANTHER" id="PTHR43546">
    <property type="entry name" value="UPF0173 METAL-DEPENDENT HYDROLASE MJ1163-RELATED"/>
    <property type="match status" value="1"/>
</dbReference>